<dbReference type="EMBL" id="CM001167">
    <property type="protein sequence ID" value="EGJ72063.1"/>
    <property type="molecule type" value="Genomic_DNA"/>
</dbReference>
<sequence length="131" mass="15618">MNVRVHELTRKAMQQLGKSFRQLRKDLGYIITDPKIRVLRDKSKVSRMERGKQGVWKDFVSFYLHYLMLAHRLEDMEKMARPWVCLFEDITHGTPLARLQAQFQKVMIYKLYVLRRELIGTEPAVVHKTES</sequence>
<reference evidence="1 2" key="1">
    <citation type="journal article" date="2011" name="Stand. Genomic Sci.">
        <title>Non-contiguous finished genome sequence of Bacteroides coprosuis type strain (PC139).</title>
        <authorList>
            <person name="Land M."/>
            <person name="Held B."/>
            <person name="Gronow S."/>
            <person name="Abt B."/>
            <person name="Lucas S."/>
            <person name="Del Rio T.G."/>
            <person name="Nolan M."/>
            <person name="Tice H."/>
            <person name="Cheng J.F."/>
            <person name="Pitluck S."/>
            <person name="Liolios K."/>
            <person name="Pagani I."/>
            <person name="Ivanova N."/>
            <person name="Mavromatis K."/>
            <person name="Mikhailova N."/>
            <person name="Pati A."/>
            <person name="Tapia R."/>
            <person name="Han C."/>
            <person name="Goodwin L."/>
            <person name="Chen A."/>
            <person name="Palaniappan K."/>
            <person name="Hauser L."/>
            <person name="Brambilla E.M."/>
            <person name="Rohde M."/>
            <person name="Goker M."/>
            <person name="Detter J.C."/>
            <person name="Woyke T."/>
            <person name="Bristow J."/>
            <person name="Eisen J.A."/>
            <person name="Markowitz V."/>
            <person name="Hugenholtz P."/>
            <person name="Kyrpides N.C."/>
            <person name="Klenk H.P."/>
            <person name="Lapidus A."/>
        </authorList>
    </citation>
    <scope>NUCLEOTIDE SEQUENCE [LARGE SCALE GENOMIC DNA]</scope>
    <source>
        <strain evidence="1 2">DSM 18011</strain>
    </source>
</reference>
<name>F3ZS42_9BACE</name>
<proteinExistence type="predicted"/>
<accession>F3ZS42</accession>
<dbReference type="AlphaFoldDB" id="F3ZS42"/>
<dbReference type="HOGENOM" id="CLU_1923330_0_0_10"/>
<keyword evidence="2" id="KW-1185">Reference proteome</keyword>
<dbReference type="Proteomes" id="UP000018439">
    <property type="component" value="Chromosome"/>
</dbReference>
<protein>
    <submittedName>
        <fullName evidence="1">Uncharacterized protein</fullName>
    </submittedName>
</protein>
<gene>
    <name evidence="1" type="ORF">Bcop_1875</name>
</gene>
<evidence type="ECO:0000313" key="1">
    <source>
        <dbReference type="EMBL" id="EGJ72063.1"/>
    </source>
</evidence>
<evidence type="ECO:0000313" key="2">
    <source>
        <dbReference type="Proteomes" id="UP000018439"/>
    </source>
</evidence>
<organism evidence="1 2">
    <name type="scientific">Bacteroides coprosuis DSM 18011</name>
    <dbReference type="NCBI Taxonomy" id="679937"/>
    <lineage>
        <taxon>Bacteria</taxon>
        <taxon>Pseudomonadati</taxon>
        <taxon>Bacteroidota</taxon>
        <taxon>Bacteroidia</taxon>
        <taxon>Bacteroidales</taxon>
        <taxon>Bacteroidaceae</taxon>
        <taxon>Bacteroides</taxon>
    </lineage>
</organism>